<keyword evidence="8" id="KW-1185">Reference proteome</keyword>
<organism evidence="7 8">
    <name type="scientific">Thyridium curvatum</name>
    <dbReference type="NCBI Taxonomy" id="1093900"/>
    <lineage>
        <taxon>Eukaryota</taxon>
        <taxon>Fungi</taxon>
        <taxon>Dikarya</taxon>
        <taxon>Ascomycota</taxon>
        <taxon>Pezizomycotina</taxon>
        <taxon>Sordariomycetes</taxon>
        <taxon>Sordariomycetidae</taxon>
        <taxon>Thyridiales</taxon>
        <taxon>Thyridiaceae</taxon>
        <taxon>Thyridium</taxon>
    </lineage>
</organism>
<dbReference type="PROSITE" id="PS50862">
    <property type="entry name" value="AA_TRNA_LIGASE_II"/>
    <property type="match status" value="1"/>
</dbReference>
<keyword evidence="1" id="KW-0436">Ligase</keyword>
<dbReference type="GO" id="GO:0070154">
    <property type="term" value="P:mitochondrial lysyl-tRNA aminoacylation"/>
    <property type="evidence" value="ECO:0007669"/>
    <property type="project" value="TreeGrafter"/>
</dbReference>
<dbReference type="InterPro" id="IPR045864">
    <property type="entry name" value="aa-tRNA-synth_II/BPL/LPL"/>
</dbReference>
<feature type="region of interest" description="Disordered" evidence="5">
    <location>
        <begin position="766"/>
        <end position="822"/>
    </location>
</feature>
<evidence type="ECO:0000256" key="5">
    <source>
        <dbReference type="SAM" id="MobiDB-lite"/>
    </source>
</evidence>
<reference evidence="7 8" key="1">
    <citation type="submission" date="2019-06" db="EMBL/GenBank/DDBJ databases">
        <title>Draft genome sequence of the filamentous fungus Phialemoniopsis curvata isolated from diesel fuel.</title>
        <authorList>
            <person name="Varaljay V.A."/>
            <person name="Lyon W.J."/>
            <person name="Crouch A.L."/>
            <person name="Drake C.E."/>
            <person name="Hollomon J.M."/>
            <person name="Nadeau L.J."/>
            <person name="Nunn H.S."/>
            <person name="Stevenson B.S."/>
            <person name="Bojanowski C.L."/>
            <person name="Crookes-Goodson W.J."/>
        </authorList>
    </citation>
    <scope>NUCLEOTIDE SEQUENCE [LARGE SCALE GENOMIC DNA]</scope>
    <source>
        <strain evidence="7 8">D216</strain>
    </source>
</reference>
<comment type="caution">
    <text evidence="7">The sequence shown here is derived from an EMBL/GenBank/DDBJ whole genome shotgun (WGS) entry which is preliminary data.</text>
</comment>
<dbReference type="EMBL" id="SKBQ01000066">
    <property type="protein sequence ID" value="TPX09510.1"/>
    <property type="molecule type" value="Genomic_DNA"/>
</dbReference>
<dbReference type="STRING" id="1093900.A0A507AZ44"/>
<evidence type="ECO:0000256" key="4">
    <source>
        <dbReference type="ARBA" id="ARBA00023146"/>
    </source>
</evidence>
<dbReference type="InterPro" id="IPR004364">
    <property type="entry name" value="Aa-tRNA-synt_II"/>
</dbReference>
<dbReference type="PANTHER" id="PTHR42918">
    <property type="entry name" value="LYSYL-TRNA SYNTHETASE"/>
    <property type="match status" value="1"/>
</dbReference>
<dbReference type="Proteomes" id="UP000319257">
    <property type="component" value="Unassembled WGS sequence"/>
</dbReference>
<keyword evidence="3" id="KW-0067">ATP-binding</keyword>
<dbReference type="AlphaFoldDB" id="A0A507AZ44"/>
<feature type="compositionally biased region" description="Basic and acidic residues" evidence="5">
    <location>
        <begin position="805"/>
        <end position="822"/>
    </location>
</feature>
<feature type="domain" description="Aminoacyl-transfer RNA synthetases class-II family profile" evidence="6">
    <location>
        <begin position="419"/>
        <end position="784"/>
    </location>
</feature>
<evidence type="ECO:0000256" key="1">
    <source>
        <dbReference type="ARBA" id="ARBA00022598"/>
    </source>
</evidence>
<sequence>MASSHSLQFLRPYVSRPLVGRQSPYLRFYHLATQYHSIRQKTSVRQQRRAYSKDQSKEDAEPNAEDEEEPDKLSAIDRAWHSGVYPYVQGATVPKRGPRTKPQKERREPAAEQDSDPWTAASEPAEDLDLKPAEDSALGNGADAEHTNDFTTSKTIGTASEGDIFEMMPKFLEIEDDAWEDLNADQWAPESAVDPYAEGTKDGRSAATIVGQIIAKAASEQDFSQSANGAAPVDLKAQVVKEGVGERSVVRKRVDELKEAGLFRYVRLRHPMRPHSIRMIYRQYSELTPDSPKTEYVLVYGRLLAVRTSGSKLAFLDIVQNFKTLQITVNVGKVQCHHPDQDKGTLKKLLKVLKRGDVISATGRVIRKESGQLTLEAIELPRLVTPSLVPLPEQLLDEDTRIQNRHVDLLVNKESIDNLRLRSYVIGFIRNALLKLSFTEVQTPILAANAGGAVARPFTTTSKAVPGKEIALRIAPELWLKRLVVGGMDRVFEIGPSFRNESADTTHNPEFTTCEFYATYFNLDELIAMSSKLLKDLVRQYNSEWRPEQFQSLPSLQMDLADNIPEYDFVQEIQVRLQARLPNLESPTALEDLYDLLDRQSHLVDTYQLTHDAPSLPKLLDRLAAALIEPLSLKRPIFIRNHPACMSPLAKSYFDRRTGMLLSARAELFYAGKEIANMYEEENDPFWQRRKFVAQARRKRSAGEEDEDGAPLPVDESYLAALESGLPPTGGFGCGIERLVMMLSGAAKIGDVLSFGNLRNVVALGSAKRQPAQQDGDDTDKNVPEKKESKEQNVEKEEGEQTVPEEDRQGFTPKEGEKVGNH</sequence>
<dbReference type="GO" id="GO:0005524">
    <property type="term" value="F:ATP binding"/>
    <property type="evidence" value="ECO:0007669"/>
    <property type="project" value="UniProtKB-KW"/>
</dbReference>
<name>A0A507AZ44_9PEZI</name>
<evidence type="ECO:0000313" key="7">
    <source>
        <dbReference type="EMBL" id="TPX09510.1"/>
    </source>
</evidence>
<feature type="compositionally biased region" description="Basic and acidic residues" evidence="5">
    <location>
        <begin position="51"/>
        <end position="60"/>
    </location>
</feature>
<keyword evidence="4" id="KW-0030">Aminoacyl-tRNA synthetase</keyword>
<dbReference type="RefSeq" id="XP_030991221.1">
    <property type="nucleotide sequence ID" value="XM_031144197.1"/>
</dbReference>
<dbReference type="SUPFAM" id="SSF55681">
    <property type="entry name" value="Class II aaRS and biotin synthetases"/>
    <property type="match status" value="1"/>
</dbReference>
<dbReference type="InterPro" id="IPR012340">
    <property type="entry name" value="NA-bd_OB-fold"/>
</dbReference>
<dbReference type="Gene3D" id="3.30.930.10">
    <property type="entry name" value="Bira Bifunctional Protein, Domain 2"/>
    <property type="match status" value="1"/>
</dbReference>
<dbReference type="InterPro" id="IPR018149">
    <property type="entry name" value="Lys-tRNA-synth_II_C"/>
</dbReference>
<feature type="compositionally biased region" description="Basic and acidic residues" evidence="5">
    <location>
        <begin position="71"/>
        <end position="80"/>
    </location>
</feature>
<dbReference type="GO" id="GO:0000049">
    <property type="term" value="F:tRNA binding"/>
    <property type="evidence" value="ECO:0007669"/>
    <property type="project" value="TreeGrafter"/>
</dbReference>
<proteinExistence type="predicted"/>
<evidence type="ECO:0000313" key="8">
    <source>
        <dbReference type="Proteomes" id="UP000319257"/>
    </source>
</evidence>
<feature type="region of interest" description="Disordered" evidence="5">
    <location>
        <begin position="39"/>
        <end position="157"/>
    </location>
</feature>
<dbReference type="Pfam" id="PF01336">
    <property type="entry name" value="tRNA_anti-codon"/>
    <property type="match status" value="1"/>
</dbReference>
<dbReference type="InterPro" id="IPR004365">
    <property type="entry name" value="NA-bd_OB_tRNA"/>
</dbReference>
<dbReference type="GeneID" id="41976700"/>
<keyword evidence="2" id="KW-0547">Nucleotide-binding</keyword>
<dbReference type="SUPFAM" id="SSF50249">
    <property type="entry name" value="Nucleic acid-binding proteins"/>
    <property type="match status" value="1"/>
</dbReference>
<evidence type="ECO:0000256" key="2">
    <source>
        <dbReference type="ARBA" id="ARBA00022741"/>
    </source>
</evidence>
<feature type="compositionally biased region" description="Basic and acidic residues" evidence="5">
    <location>
        <begin position="779"/>
        <end position="796"/>
    </location>
</feature>
<evidence type="ECO:0000259" key="6">
    <source>
        <dbReference type="PROSITE" id="PS50862"/>
    </source>
</evidence>
<dbReference type="PANTHER" id="PTHR42918:SF5">
    <property type="entry name" value="LYSINE--TRNA LIGASE, MITOCHONDRIAL"/>
    <property type="match status" value="1"/>
</dbReference>
<accession>A0A507AZ44</accession>
<dbReference type="InterPro" id="IPR006195">
    <property type="entry name" value="aa-tRNA-synth_II"/>
</dbReference>
<gene>
    <name evidence="7" type="ORF">E0L32_009253</name>
</gene>
<protein>
    <recommendedName>
        <fullName evidence="6">Aminoacyl-transfer RNA synthetases class-II family profile domain-containing protein</fullName>
    </recommendedName>
</protein>
<dbReference type="GO" id="GO:0005739">
    <property type="term" value="C:mitochondrion"/>
    <property type="evidence" value="ECO:0007669"/>
    <property type="project" value="TreeGrafter"/>
</dbReference>
<evidence type="ECO:0000256" key="3">
    <source>
        <dbReference type="ARBA" id="ARBA00022840"/>
    </source>
</evidence>
<dbReference type="GO" id="GO:0004824">
    <property type="term" value="F:lysine-tRNA ligase activity"/>
    <property type="evidence" value="ECO:0007669"/>
    <property type="project" value="InterPro"/>
</dbReference>
<dbReference type="InParanoid" id="A0A507AZ44"/>
<feature type="compositionally biased region" description="Acidic residues" evidence="5">
    <location>
        <begin position="61"/>
        <end position="70"/>
    </location>
</feature>
<dbReference type="PRINTS" id="PR00982">
    <property type="entry name" value="TRNASYNTHLYS"/>
</dbReference>
<dbReference type="Pfam" id="PF00152">
    <property type="entry name" value="tRNA-synt_2"/>
    <property type="match status" value="1"/>
</dbReference>
<dbReference type="Gene3D" id="2.40.50.140">
    <property type="entry name" value="Nucleic acid-binding proteins"/>
    <property type="match status" value="1"/>
</dbReference>
<dbReference type="OrthoDB" id="21243at2759"/>